<feature type="compositionally biased region" description="Basic and acidic residues" evidence="1">
    <location>
        <begin position="512"/>
        <end position="525"/>
    </location>
</feature>
<feature type="compositionally biased region" description="Basic and acidic residues" evidence="1">
    <location>
        <begin position="131"/>
        <end position="142"/>
    </location>
</feature>
<feature type="compositionally biased region" description="Low complexity" evidence="1">
    <location>
        <begin position="635"/>
        <end position="644"/>
    </location>
</feature>
<protein>
    <submittedName>
        <fullName evidence="2">Uncharacterized protein</fullName>
    </submittedName>
</protein>
<feature type="compositionally biased region" description="Acidic residues" evidence="1">
    <location>
        <begin position="747"/>
        <end position="756"/>
    </location>
</feature>
<dbReference type="EMBL" id="CAJNIZ010006280">
    <property type="protein sequence ID" value="CAE7248603.1"/>
    <property type="molecule type" value="Genomic_DNA"/>
</dbReference>
<evidence type="ECO:0000256" key="1">
    <source>
        <dbReference type="SAM" id="MobiDB-lite"/>
    </source>
</evidence>
<proteinExistence type="predicted"/>
<feature type="region of interest" description="Disordered" evidence="1">
    <location>
        <begin position="503"/>
        <end position="581"/>
    </location>
</feature>
<sequence length="832" mass="92590">MPKANTWKSQGLPADIQEEVQWRQQHTDLLHQKISMLERENAMWERKLQMLGRRSPGTSPQNKIVQLFPKERQQVEPDNSPPSGMSGPGHAFAMLAYEPEIAALLESPSSAREVFERMKHPRALQPLQPKLKPDMSPPRKEEEDVCDLDEAKAAAKQAEVERFQAEQRERQARRADLQQGLRDELQQMRALEDERRRRREQKRAELEDELHQQLQQEKKEWQLRQTRQEMLRKERDKRRDAAHRELMLVELDRLRDKISLKQQFSTPGSQAQPTSLADNLLQELLQMRLAADGKEAHALQDALDRGRLLTLKSFAWQDWLTSLHGYLDITPQVLHELEPVFHGGQRSLSLFDVEAACGEEGKLSKEVNASLRKWAREEEARQAWLDVFPTSILSDPVCSFPISPQVQELEMNLESWVLFYGDLLSGRSRDKEADVLVLEEAFKALAADAESTCLSFSRSCQAFESDKCSELQKQMLSNWLHAMIQKNEPTLHVDKPSKLPARVAQPATAVKESAHRASKHSEDLARPAGWSSDRVDVQPASSPACSENRNHQPEGSLRTAESAPAAAPCMDPASQAETEPFQGGQVAKFEVQPKLQEPSATEPATKQQGLSHLHPDGTVVAGTKQPLAGPGRGSGESSRGISHGAVPQPSLVSPEKRTSHSPQNGEAETLLNPGQDAARSGEAEAEGGAQADGGAKGQSLPAPSPEVPEDQGAEAEAESGSPPDAQVGKHKATATGGQAAEVVEGQEKEDENEAEKEDSFGKEQWLDWFLSAELTSDEEQLLRAALHSLSSTRAISADSLRAALKAHEERATQEERDQLQEWSQWVSDMDED</sequence>
<keyword evidence="3" id="KW-1185">Reference proteome</keyword>
<reference evidence="2" key="1">
    <citation type="submission" date="2021-02" db="EMBL/GenBank/DDBJ databases">
        <authorList>
            <person name="Dougan E. K."/>
            <person name="Rhodes N."/>
            <person name="Thang M."/>
            <person name="Chan C."/>
        </authorList>
    </citation>
    <scope>NUCLEOTIDE SEQUENCE</scope>
</reference>
<comment type="caution">
    <text evidence="2">The sequence shown here is derived from an EMBL/GenBank/DDBJ whole genome shotgun (WGS) entry which is preliminary data.</text>
</comment>
<dbReference type="AlphaFoldDB" id="A0A812LLJ3"/>
<dbReference type="OrthoDB" id="424225at2759"/>
<feature type="region of interest" description="Disordered" evidence="1">
    <location>
        <begin position="594"/>
        <end position="762"/>
    </location>
</feature>
<dbReference type="Proteomes" id="UP000649617">
    <property type="component" value="Unassembled WGS sequence"/>
</dbReference>
<name>A0A812LLJ3_SYMPI</name>
<evidence type="ECO:0000313" key="3">
    <source>
        <dbReference type="Proteomes" id="UP000649617"/>
    </source>
</evidence>
<feature type="compositionally biased region" description="Acidic residues" evidence="1">
    <location>
        <begin position="707"/>
        <end position="717"/>
    </location>
</feature>
<feature type="compositionally biased region" description="Basic and acidic residues" evidence="1">
    <location>
        <begin position="806"/>
        <end position="819"/>
    </location>
</feature>
<feature type="region of interest" description="Disordered" evidence="1">
    <location>
        <begin position="71"/>
        <end position="90"/>
    </location>
</feature>
<accession>A0A812LLJ3</accession>
<feature type="compositionally biased region" description="Basic and acidic residues" evidence="1">
    <location>
        <begin position="161"/>
        <end position="195"/>
    </location>
</feature>
<organism evidence="2 3">
    <name type="scientific">Symbiodinium pilosum</name>
    <name type="common">Dinoflagellate</name>
    <dbReference type="NCBI Taxonomy" id="2952"/>
    <lineage>
        <taxon>Eukaryota</taxon>
        <taxon>Sar</taxon>
        <taxon>Alveolata</taxon>
        <taxon>Dinophyceae</taxon>
        <taxon>Suessiales</taxon>
        <taxon>Symbiodiniaceae</taxon>
        <taxon>Symbiodinium</taxon>
    </lineage>
</organism>
<feature type="region of interest" description="Disordered" evidence="1">
    <location>
        <begin position="161"/>
        <end position="196"/>
    </location>
</feature>
<evidence type="ECO:0000313" key="2">
    <source>
        <dbReference type="EMBL" id="CAE7248603.1"/>
    </source>
</evidence>
<feature type="compositionally biased region" description="Polar residues" evidence="1">
    <location>
        <begin position="598"/>
        <end position="610"/>
    </location>
</feature>
<feature type="region of interest" description="Disordered" evidence="1">
    <location>
        <begin position="120"/>
        <end position="144"/>
    </location>
</feature>
<feature type="region of interest" description="Disordered" evidence="1">
    <location>
        <begin position="806"/>
        <end position="832"/>
    </location>
</feature>
<gene>
    <name evidence="2" type="ORF">SPIL2461_LOCUS4662</name>
</gene>